<organism evidence="3 4">
    <name type="scientific">Limnospira indica PCC 8005</name>
    <dbReference type="NCBI Taxonomy" id="376219"/>
    <lineage>
        <taxon>Bacteria</taxon>
        <taxon>Bacillati</taxon>
        <taxon>Cyanobacteriota</taxon>
        <taxon>Cyanophyceae</taxon>
        <taxon>Oscillatoriophycideae</taxon>
        <taxon>Oscillatoriales</taxon>
        <taxon>Sirenicapillariaceae</taxon>
        <taxon>Limnospira</taxon>
    </lineage>
</organism>
<reference evidence="3 4" key="1">
    <citation type="submission" date="2014-02" db="EMBL/GenBank/DDBJ databases">
        <authorList>
            <person name="Genoscope - CEA"/>
        </authorList>
    </citation>
    <scope>NUCLEOTIDE SEQUENCE [LARGE SCALE GENOMIC DNA]</scope>
    <source>
        <strain evidence="3 4">PCC 8005</strain>
    </source>
</reference>
<dbReference type="AlphaFoldDB" id="A0A9P1KC03"/>
<dbReference type="InterPro" id="IPR001789">
    <property type="entry name" value="Sig_transdc_resp-reg_receiver"/>
</dbReference>
<name>A0A9P1KC03_9CYAN</name>
<dbReference type="Proteomes" id="UP000032946">
    <property type="component" value="Chromosome"/>
</dbReference>
<proteinExistence type="predicted"/>
<evidence type="ECO:0000313" key="3">
    <source>
        <dbReference type="EMBL" id="CDM93190.1"/>
    </source>
</evidence>
<accession>A0A9P1KC03</accession>
<dbReference type="Gene3D" id="3.40.50.2300">
    <property type="match status" value="1"/>
</dbReference>
<dbReference type="InterPro" id="IPR011006">
    <property type="entry name" value="CheY-like_superfamily"/>
</dbReference>
<gene>
    <name evidence="3" type="ORF">ARTHRO_10863</name>
</gene>
<evidence type="ECO:0000256" key="1">
    <source>
        <dbReference type="PROSITE-ProRule" id="PRU00169"/>
    </source>
</evidence>
<evidence type="ECO:0000259" key="2">
    <source>
        <dbReference type="PROSITE" id="PS50110"/>
    </source>
</evidence>
<keyword evidence="4" id="KW-1185">Reference proteome</keyword>
<dbReference type="SUPFAM" id="SSF52172">
    <property type="entry name" value="CheY-like"/>
    <property type="match status" value="1"/>
</dbReference>
<dbReference type="EMBL" id="FO818640">
    <property type="protein sequence ID" value="CDM93190.1"/>
    <property type="molecule type" value="Genomic_DNA"/>
</dbReference>
<dbReference type="PROSITE" id="PS50110">
    <property type="entry name" value="RESPONSE_REGULATORY"/>
    <property type="match status" value="1"/>
</dbReference>
<comment type="caution">
    <text evidence="1">Lacks conserved residue(s) required for the propagation of feature annotation.</text>
</comment>
<protein>
    <recommendedName>
        <fullName evidence="2">Response regulatory domain-containing protein</fullName>
    </recommendedName>
</protein>
<feature type="domain" description="Response regulatory" evidence="2">
    <location>
        <begin position="1"/>
        <end position="42"/>
    </location>
</feature>
<evidence type="ECO:0000313" key="4">
    <source>
        <dbReference type="Proteomes" id="UP000032946"/>
    </source>
</evidence>
<dbReference type="GO" id="GO:0000160">
    <property type="term" value="P:phosphorelay signal transduction system"/>
    <property type="evidence" value="ECO:0007669"/>
    <property type="project" value="InterPro"/>
</dbReference>
<sequence length="42" mass="4627">MPRMDGLELLSGMQKDPQLEGLPIAMLTSRGGLTDTARWLIN</sequence>